<evidence type="ECO:0000313" key="7">
    <source>
        <dbReference type="Proteomes" id="UP000009328"/>
    </source>
</evidence>
<dbReference type="Pfam" id="PF09798">
    <property type="entry name" value="LCD1"/>
    <property type="match status" value="1"/>
</dbReference>
<evidence type="ECO:0000256" key="2">
    <source>
        <dbReference type="ARBA" id="ARBA00022763"/>
    </source>
</evidence>
<feature type="coiled-coil region" evidence="4">
    <location>
        <begin position="81"/>
        <end position="144"/>
    </location>
</feature>
<accession>K0KNP9</accession>
<reference evidence="6 7" key="1">
    <citation type="journal article" date="2012" name="Eukaryot. Cell">
        <title>Draft genome sequence of Wickerhamomyces ciferrii NRRL Y-1031 F-60-10.</title>
        <authorList>
            <person name="Schneider J."/>
            <person name="Andrea H."/>
            <person name="Blom J."/>
            <person name="Jaenicke S."/>
            <person name="Ruckert C."/>
            <person name="Schorsch C."/>
            <person name="Szczepanowski R."/>
            <person name="Farwick M."/>
            <person name="Goesmann A."/>
            <person name="Puhler A."/>
            <person name="Schaffer S."/>
            <person name="Tauch A."/>
            <person name="Kohler T."/>
            <person name="Brinkrolf K."/>
        </authorList>
    </citation>
    <scope>NUCLEOTIDE SEQUENCE [LARGE SCALE GENOMIC DNA]</scope>
    <source>
        <strain evidence="7">ATCC 14091 / BCRC 22168 / CBS 111 / JCM 3599 / NBRC 0793 / NRRL Y-1031 F-60-10</strain>
    </source>
</reference>
<organism evidence="6 7">
    <name type="scientific">Wickerhamomyces ciferrii (strain ATCC 14091 / BCRC 22168 / CBS 111 / JCM 3599 / NBRC 0793 / NRRL Y-1031 F-60-10)</name>
    <name type="common">Yeast</name>
    <name type="synonym">Pichia ciferrii</name>
    <dbReference type="NCBI Taxonomy" id="1206466"/>
    <lineage>
        <taxon>Eukaryota</taxon>
        <taxon>Fungi</taxon>
        <taxon>Dikarya</taxon>
        <taxon>Ascomycota</taxon>
        <taxon>Saccharomycotina</taxon>
        <taxon>Saccharomycetes</taxon>
        <taxon>Phaffomycetales</taxon>
        <taxon>Wickerhamomycetaceae</taxon>
        <taxon>Wickerhamomyces</taxon>
    </lineage>
</organism>
<evidence type="ECO:0000256" key="3">
    <source>
        <dbReference type="ARBA" id="ARBA00023242"/>
    </source>
</evidence>
<comment type="subcellular location">
    <subcellularLocation>
        <location evidence="1">Nucleus</location>
    </subcellularLocation>
</comment>
<dbReference type="InterPro" id="IPR018622">
    <property type="entry name" value="DNA_damage_chkpnt_Lcd1"/>
</dbReference>
<dbReference type="eggNOG" id="ENOG502QQI0">
    <property type="taxonomic scope" value="Eukaryota"/>
</dbReference>
<feature type="region of interest" description="Disordered" evidence="5">
    <location>
        <begin position="144"/>
        <end position="200"/>
    </location>
</feature>
<protein>
    <submittedName>
        <fullName evidence="6">DNA damage checkpoint protein LCD1</fullName>
    </submittedName>
</protein>
<dbReference type="FunCoup" id="K0KNP9">
    <property type="interactions" value="173"/>
</dbReference>
<sequence length="715" mass="82716">MDFSDDDGFSDDDEFIALTLKPPPRATATQQTPQPHLQVTSSRSNQISTNHDSQNFGNTLGNTLGNVNTQDNEIFIAKGEIAVLRAKISELERLKNLERDELLNKQQQEKSLNENKINALENAVQRLEDERKFLSVEIRNLNHIRKKKKPNESTPEPKEPEPKPKQTRQSTPQQQVPPPVPPVVQPPPPKPKTIRLSHPKQQTSENLLFIQSLQSHTLPSCPRSTLNYLSHISIPKPFENQEDLMFQIPQDQPLETYILKYLMVLQSSHRLDNLLTQFILNLLKLIKFIHLEIQKNHVSLPFLTSLIHCCIGFRPMAITPKVRYEIFQSSLNLIQFFSYIIKKHEFIDDDLLNLKKFQIGIVQNKVLDGLIYQFNVEVLENLLLIENDLNSIESFWNMIQPDELEIFSNSIKLGINSGCIGVMYSYIEILIILNEYDNLGFLDLNLLNLLSKNFYDEIDGVIDLEFIGMNRMFQDEIESWRLIDGLVLQEGVSSQQQVIYSLEDRFTFNKLEFKFINLQLKICELFEIFLINNISKDDEITIIKNSNLLKTLITSIGKQQEFIFKTPRGQITHLRSKLISNFIKLIHFIWELSISTTNYIPRLTKDLTHELIITLSRIAFSSNETNNEASEFIYKFRSIDSNSTIFNQRSESRSRELNHILTQDNNIDLIVNAEISISNGIEFAYDDIIVELSRDILEKCTTMDEADNLYLSMNV</sequence>
<keyword evidence="2" id="KW-0227">DNA damage</keyword>
<dbReference type="AlphaFoldDB" id="K0KNP9"/>
<comment type="caution">
    <text evidence="6">The sequence shown here is derived from an EMBL/GenBank/DDBJ whole genome shotgun (WGS) entry which is preliminary data.</text>
</comment>
<evidence type="ECO:0000313" key="6">
    <source>
        <dbReference type="EMBL" id="CCH43777.1"/>
    </source>
</evidence>
<proteinExistence type="predicted"/>
<feature type="compositionally biased region" description="Low complexity" evidence="5">
    <location>
        <begin position="26"/>
        <end position="35"/>
    </location>
</feature>
<gene>
    <name evidence="6" type="ORF">BN7_3331</name>
</gene>
<keyword evidence="3" id="KW-0539">Nucleus</keyword>
<dbReference type="GO" id="GO:0000077">
    <property type="term" value="P:DNA damage checkpoint signaling"/>
    <property type="evidence" value="ECO:0007669"/>
    <property type="project" value="InterPro"/>
</dbReference>
<dbReference type="EMBL" id="CAIF01000089">
    <property type="protein sequence ID" value="CCH43777.1"/>
    <property type="molecule type" value="Genomic_DNA"/>
</dbReference>
<keyword evidence="4" id="KW-0175">Coiled coil</keyword>
<dbReference type="HOGENOM" id="CLU_402302_0_0_1"/>
<keyword evidence="7" id="KW-1185">Reference proteome</keyword>
<feature type="compositionally biased region" description="Pro residues" evidence="5">
    <location>
        <begin position="175"/>
        <end position="191"/>
    </location>
</feature>
<name>K0KNP9_WICCF</name>
<feature type="compositionally biased region" description="Acidic residues" evidence="5">
    <location>
        <begin position="1"/>
        <end position="15"/>
    </location>
</feature>
<dbReference type="Proteomes" id="UP000009328">
    <property type="component" value="Unassembled WGS sequence"/>
</dbReference>
<feature type="region of interest" description="Disordered" evidence="5">
    <location>
        <begin position="1"/>
        <end position="61"/>
    </location>
</feature>
<evidence type="ECO:0000256" key="5">
    <source>
        <dbReference type="SAM" id="MobiDB-lite"/>
    </source>
</evidence>
<dbReference type="STRING" id="1206466.K0KNP9"/>
<evidence type="ECO:0000256" key="1">
    <source>
        <dbReference type="ARBA" id="ARBA00004123"/>
    </source>
</evidence>
<dbReference type="GO" id="GO:0005634">
    <property type="term" value="C:nucleus"/>
    <property type="evidence" value="ECO:0007669"/>
    <property type="project" value="UniProtKB-SubCell"/>
</dbReference>
<feature type="compositionally biased region" description="Basic and acidic residues" evidence="5">
    <location>
        <begin position="155"/>
        <end position="164"/>
    </location>
</feature>
<dbReference type="InParanoid" id="K0KNP9"/>
<feature type="compositionally biased region" description="Polar residues" evidence="5">
    <location>
        <begin position="37"/>
        <end position="54"/>
    </location>
</feature>
<evidence type="ECO:0000256" key="4">
    <source>
        <dbReference type="SAM" id="Coils"/>
    </source>
</evidence>